<dbReference type="FunFam" id="1.20.1050.10:FF:000005">
    <property type="entry name" value="Glutathione S-transferase A1"/>
    <property type="match status" value="1"/>
</dbReference>
<evidence type="ECO:0000256" key="1">
    <source>
        <dbReference type="ARBA" id="ARBA00011055"/>
    </source>
</evidence>
<dbReference type="AlphaFoldDB" id="A0AAN5CUE0"/>
<feature type="domain" description="GST N-terminal" evidence="3">
    <location>
        <begin position="5"/>
        <end position="84"/>
    </location>
</feature>
<dbReference type="InterPro" id="IPR036249">
    <property type="entry name" value="Thioredoxin-like_sf"/>
</dbReference>
<feature type="domain" description="GST C-terminal" evidence="4">
    <location>
        <begin position="89"/>
        <end position="221"/>
    </location>
</feature>
<dbReference type="InterPro" id="IPR050213">
    <property type="entry name" value="GST_superfamily"/>
</dbReference>
<name>A0AAN5CUE0_9BILA</name>
<dbReference type="SFLD" id="SFLDG01205">
    <property type="entry name" value="AMPS.1"/>
    <property type="match status" value="1"/>
</dbReference>
<protein>
    <recommendedName>
        <fullName evidence="7">Glutathione S-transferase</fullName>
    </recommendedName>
</protein>
<dbReference type="InterPro" id="IPR036282">
    <property type="entry name" value="Glutathione-S-Trfase_C_sf"/>
</dbReference>
<sequence>MVKPRTFKLIYFEVQWRCEPIRILFHYFGQEFEDMRITNDEWAQMKPDAPFEQLPLLEIDGGKKTLSESLSIMRYLSKTLGQDGFIGKTKTDSAKVDMFAYACNDLYIPIYFLQQAKKGIEAIVNMEGAKIQFDLSAQRFLRSIEKQLKSHRQKYLVQYITWADIIVMYMIYMLEQQDEQMVSAEEYPLTIQYYKRIRELDQIKDYVAEQLPSAILKTDES</sequence>
<dbReference type="Proteomes" id="UP001328107">
    <property type="component" value="Unassembled WGS sequence"/>
</dbReference>
<dbReference type="InterPro" id="IPR004046">
    <property type="entry name" value="GST_C"/>
</dbReference>
<dbReference type="PROSITE" id="PS50405">
    <property type="entry name" value="GST_CTER"/>
    <property type="match status" value="1"/>
</dbReference>
<dbReference type="Pfam" id="PF14497">
    <property type="entry name" value="GST_C_3"/>
    <property type="match status" value="1"/>
</dbReference>
<dbReference type="FunFam" id="3.40.30.10:FF:000497">
    <property type="entry name" value="Glutathione S-Transferase"/>
    <property type="match status" value="1"/>
</dbReference>
<evidence type="ECO:0000259" key="3">
    <source>
        <dbReference type="PROSITE" id="PS50404"/>
    </source>
</evidence>
<comment type="similarity">
    <text evidence="1">Belongs to the GST superfamily. Alpha family.</text>
</comment>
<evidence type="ECO:0000313" key="5">
    <source>
        <dbReference type="EMBL" id="GMR50779.1"/>
    </source>
</evidence>
<dbReference type="SUPFAM" id="SSF52833">
    <property type="entry name" value="Thioredoxin-like"/>
    <property type="match status" value="1"/>
</dbReference>
<dbReference type="CDD" id="cd03039">
    <property type="entry name" value="GST_N_Sigma_like"/>
    <property type="match status" value="1"/>
</dbReference>
<dbReference type="EMBL" id="BTRK01000004">
    <property type="protein sequence ID" value="GMR50779.1"/>
    <property type="molecule type" value="Genomic_DNA"/>
</dbReference>
<keyword evidence="6" id="KW-1185">Reference proteome</keyword>
<keyword evidence="2" id="KW-0808">Transferase</keyword>
<dbReference type="SUPFAM" id="SSF47616">
    <property type="entry name" value="GST C-terminal domain-like"/>
    <property type="match status" value="1"/>
</dbReference>
<accession>A0AAN5CUE0</accession>
<dbReference type="InterPro" id="IPR010987">
    <property type="entry name" value="Glutathione-S-Trfase_C-like"/>
</dbReference>
<dbReference type="GO" id="GO:0006749">
    <property type="term" value="P:glutathione metabolic process"/>
    <property type="evidence" value="ECO:0007669"/>
    <property type="project" value="TreeGrafter"/>
</dbReference>
<dbReference type="PANTHER" id="PTHR11571">
    <property type="entry name" value="GLUTATHIONE S-TRANSFERASE"/>
    <property type="match status" value="1"/>
</dbReference>
<evidence type="ECO:0000313" key="6">
    <source>
        <dbReference type="Proteomes" id="UP001328107"/>
    </source>
</evidence>
<dbReference type="GO" id="GO:0004364">
    <property type="term" value="F:glutathione transferase activity"/>
    <property type="evidence" value="ECO:0007669"/>
    <property type="project" value="TreeGrafter"/>
</dbReference>
<comment type="caution">
    <text evidence="5">The sequence shown here is derived from an EMBL/GenBank/DDBJ whole genome shotgun (WGS) entry which is preliminary data.</text>
</comment>
<evidence type="ECO:0000256" key="2">
    <source>
        <dbReference type="ARBA" id="ARBA00022679"/>
    </source>
</evidence>
<dbReference type="InterPro" id="IPR040079">
    <property type="entry name" value="Glutathione_S-Trfase"/>
</dbReference>
<dbReference type="Gene3D" id="3.40.30.10">
    <property type="entry name" value="Glutaredoxin"/>
    <property type="match status" value="1"/>
</dbReference>
<dbReference type="PANTHER" id="PTHR11571:SF150">
    <property type="entry name" value="GLUTATHIONE S-TRANSFERASE"/>
    <property type="match status" value="1"/>
</dbReference>
<evidence type="ECO:0008006" key="7">
    <source>
        <dbReference type="Google" id="ProtNLM"/>
    </source>
</evidence>
<dbReference type="PROSITE" id="PS50404">
    <property type="entry name" value="GST_NTER"/>
    <property type="match status" value="1"/>
</dbReference>
<evidence type="ECO:0000259" key="4">
    <source>
        <dbReference type="PROSITE" id="PS50405"/>
    </source>
</evidence>
<dbReference type="InterPro" id="IPR004045">
    <property type="entry name" value="Glutathione_S-Trfase_N"/>
</dbReference>
<dbReference type="Gene3D" id="1.20.1050.10">
    <property type="match status" value="1"/>
</dbReference>
<organism evidence="5 6">
    <name type="scientific">Pristionchus mayeri</name>
    <dbReference type="NCBI Taxonomy" id="1317129"/>
    <lineage>
        <taxon>Eukaryota</taxon>
        <taxon>Metazoa</taxon>
        <taxon>Ecdysozoa</taxon>
        <taxon>Nematoda</taxon>
        <taxon>Chromadorea</taxon>
        <taxon>Rhabditida</taxon>
        <taxon>Rhabditina</taxon>
        <taxon>Diplogasteromorpha</taxon>
        <taxon>Diplogasteroidea</taxon>
        <taxon>Neodiplogasteridae</taxon>
        <taxon>Pristionchus</taxon>
    </lineage>
</organism>
<reference evidence="6" key="1">
    <citation type="submission" date="2022-10" db="EMBL/GenBank/DDBJ databases">
        <title>Genome assembly of Pristionchus species.</title>
        <authorList>
            <person name="Yoshida K."/>
            <person name="Sommer R.J."/>
        </authorList>
    </citation>
    <scope>NUCLEOTIDE SEQUENCE [LARGE SCALE GENOMIC DNA]</scope>
    <source>
        <strain evidence="6">RS5460</strain>
    </source>
</reference>
<dbReference type="SFLD" id="SFLDS00019">
    <property type="entry name" value="Glutathione_Transferase_(cytos"/>
    <property type="match status" value="1"/>
</dbReference>
<dbReference type="SFLD" id="SFLDG00363">
    <property type="entry name" value="AMPS_(cytGST):_Alpha-__Mu-__Pi"/>
    <property type="match status" value="1"/>
</dbReference>
<proteinExistence type="inferred from homology"/>
<dbReference type="Pfam" id="PF02798">
    <property type="entry name" value="GST_N"/>
    <property type="match status" value="1"/>
</dbReference>
<gene>
    <name evidence="5" type="ORF">PMAYCL1PPCAC_20974</name>
</gene>